<name>A0A078AH46_STYLE</name>
<dbReference type="EMBL" id="CCKQ01009361">
    <property type="protein sequence ID" value="CDW80842.1"/>
    <property type="molecule type" value="Genomic_DNA"/>
</dbReference>
<evidence type="ECO:0000313" key="2">
    <source>
        <dbReference type="Proteomes" id="UP000039865"/>
    </source>
</evidence>
<reference evidence="1 2" key="1">
    <citation type="submission" date="2014-06" db="EMBL/GenBank/DDBJ databases">
        <authorList>
            <person name="Swart Estienne"/>
        </authorList>
    </citation>
    <scope>NUCLEOTIDE SEQUENCE [LARGE SCALE GENOMIC DNA]</scope>
    <source>
        <strain evidence="1 2">130c</strain>
    </source>
</reference>
<dbReference type="InParanoid" id="A0A078AH46"/>
<organism evidence="1 2">
    <name type="scientific">Stylonychia lemnae</name>
    <name type="common">Ciliate</name>
    <dbReference type="NCBI Taxonomy" id="5949"/>
    <lineage>
        <taxon>Eukaryota</taxon>
        <taxon>Sar</taxon>
        <taxon>Alveolata</taxon>
        <taxon>Ciliophora</taxon>
        <taxon>Intramacronucleata</taxon>
        <taxon>Spirotrichea</taxon>
        <taxon>Stichotrichia</taxon>
        <taxon>Sporadotrichida</taxon>
        <taxon>Oxytrichidae</taxon>
        <taxon>Stylonychinae</taxon>
        <taxon>Stylonychia</taxon>
    </lineage>
</organism>
<proteinExistence type="predicted"/>
<gene>
    <name evidence="1" type="primary">Contig12849.g13709</name>
    <name evidence="1" type="ORF">STYLEM_9846</name>
</gene>
<accession>A0A078AH46</accession>
<dbReference type="Proteomes" id="UP000039865">
    <property type="component" value="Unassembled WGS sequence"/>
</dbReference>
<keyword evidence="2" id="KW-1185">Reference proteome</keyword>
<sequence length="308" mass="36550">MTMPNLRLYRVTDLNNLDIVTLQKRDSSITNFQFQMTEVEIDSLIYYQDYLKISIIQEIDQSLILKKIYSANGTNADESILLRFVKFQDRTYLLVNCITLQQYQKQDFQTREKFRSIKLFRPESNILSANTEQQQTNNVKGLFKSDSQTFMFKDIIEKQVQGAIYQDIINIMNIQRYSTSEQLQIYPSIYQQNITNQVDKTFKQELEFIKTIYSMLQKLGSLSAFHLRLYLSLYDKKSLAARSINQIVDFDSITLQKVHTIKVKSSKFKYEKGSLVELLMDEYKNKKRDIKKDRMSFDFENLIKFQKD</sequence>
<evidence type="ECO:0000313" key="1">
    <source>
        <dbReference type="EMBL" id="CDW80842.1"/>
    </source>
</evidence>
<dbReference type="AlphaFoldDB" id="A0A078AH46"/>
<protein>
    <submittedName>
        <fullName evidence="1">Uncharacterized protein</fullName>
    </submittedName>
</protein>